<protein>
    <submittedName>
        <fullName evidence="2">Uncharacterized protein LOC108982638</fullName>
    </submittedName>
</protein>
<evidence type="ECO:0000313" key="2">
    <source>
        <dbReference type="RefSeq" id="XP_018809621.1"/>
    </source>
</evidence>
<gene>
    <name evidence="2" type="primary">LOC108982638</name>
</gene>
<sequence length="142" mass="15826">MGIMPDCLRLVTMLLKGFIGDVFQPIGGITLSILVGKTLGEWQLPWFVVKVPSSYNAILGRPTLNHLRVVTSTFHLKMKFPTPTGVGEIRSKQVLARECYSQEMKPEGIKVRAHEGVREDVGPPPALTLMELEEEVRDEKAL</sequence>
<dbReference type="KEGG" id="jre:108982638"/>
<dbReference type="RefSeq" id="XP_018809621.1">
    <property type="nucleotide sequence ID" value="XM_018954076.1"/>
</dbReference>
<dbReference type="Proteomes" id="UP000235220">
    <property type="component" value="Chromosome 7"/>
</dbReference>
<dbReference type="PANTHER" id="PTHR33240">
    <property type="entry name" value="OS08G0508500 PROTEIN"/>
    <property type="match status" value="1"/>
</dbReference>
<reference evidence="2" key="1">
    <citation type="submission" date="2025-08" db="UniProtKB">
        <authorList>
            <consortium name="RefSeq"/>
        </authorList>
    </citation>
    <scope>IDENTIFICATION</scope>
    <source>
        <tissue evidence="2">Leaves</tissue>
    </source>
</reference>
<dbReference type="PANTHER" id="PTHR33240:SF17">
    <property type="entry name" value="EUKARYOTIC PEPTIDE CHAIN RELEASE FACTOR GTP-BINDING SUBUNIT-LIKE"/>
    <property type="match status" value="1"/>
</dbReference>
<name>A0A2I4DR45_JUGRE</name>
<dbReference type="AlphaFoldDB" id="A0A2I4DR45"/>
<dbReference type="GeneID" id="108982638"/>
<accession>A0A2I4DR45</accession>
<evidence type="ECO:0000313" key="1">
    <source>
        <dbReference type="Proteomes" id="UP000235220"/>
    </source>
</evidence>
<organism evidence="1 2">
    <name type="scientific">Juglans regia</name>
    <name type="common">English walnut</name>
    <dbReference type="NCBI Taxonomy" id="51240"/>
    <lineage>
        <taxon>Eukaryota</taxon>
        <taxon>Viridiplantae</taxon>
        <taxon>Streptophyta</taxon>
        <taxon>Embryophyta</taxon>
        <taxon>Tracheophyta</taxon>
        <taxon>Spermatophyta</taxon>
        <taxon>Magnoliopsida</taxon>
        <taxon>eudicotyledons</taxon>
        <taxon>Gunneridae</taxon>
        <taxon>Pentapetalae</taxon>
        <taxon>rosids</taxon>
        <taxon>fabids</taxon>
        <taxon>Fagales</taxon>
        <taxon>Juglandaceae</taxon>
        <taxon>Juglans</taxon>
    </lineage>
</organism>
<dbReference type="OrthoDB" id="2919534at2759"/>
<keyword evidence="1" id="KW-1185">Reference proteome</keyword>
<proteinExistence type="predicted"/>
<dbReference type="Gramene" id="Jr07_15400_p1">
    <property type="protein sequence ID" value="cds.Jr07_15400_p1"/>
    <property type="gene ID" value="Jr07_15400"/>
</dbReference>